<evidence type="ECO:0000256" key="3">
    <source>
        <dbReference type="SAM" id="Phobius"/>
    </source>
</evidence>
<comment type="caution">
    <text evidence="5">The sequence shown here is derived from an EMBL/GenBank/DDBJ whole genome shotgun (WGS) entry which is preliminary data.</text>
</comment>
<reference evidence="5 6" key="1">
    <citation type="submission" date="2024-01" db="EMBL/GenBank/DDBJ databases">
        <title>The complete chloroplast genome sequence of Lithospermum erythrorhizon: insights into the phylogenetic relationship among Boraginaceae species and the maternal lineages of purple gromwells.</title>
        <authorList>
            <person name="Okada T."/>
            <person name="Watanabe K."/>
        </authorList>
    </citation>
    <scope>NUCLEOTIDE SEQUENCE [LARGE SCALE GENOMIC DNA]</scope>
</reference>
<evidence type="ECO:0000259" key="4">
    <source>
        <dbReference type="Pfam" id="PF10181"/>
    </source>
</evidence>
<keyword evidence="6" id="KW-1185">Reference proteome</keyword>
<dbReference type="InterPro" id="IPR019328">
    <property type="entry name" value="PIGH-H_dom"/>
</dbReference>
<dbReference type="InterPro" id="IPR044215">
    <property type="entry name" value="PIG-H"/>
</dbReference>
<keyword evidence="3" id="KW-0472">Membrane</keyword>
<keyword evidence="3" id="KW-1133">Transmembrane helix</keyword>
<feature type="transmembrane region" description="Helical" evidence="3">
    <location>
        <begin position="67"/>
        <end position="86"/>
    </location>
</feature>
<evidence type="ECO:0000313" key="5">
    <source>
        <dbReference type="EMBL" id="GAA0159027.1"/>
    </source>
</evidence>
<dbReference type="PANTHER" id="PTHR15231:SF1">
    <property type="entry name" value="PHOSPHATIDYLINOSITOL N-ACETYLGLUCOSAMINYLTRANSFERASE SUBUNIT H"/>
    <property type="match status" value="1"/>
</dbReference>
<comment type="similarity">
    <text evidence="2">Belongs to the PIGH family.</text>
</comment>
<dbReference type="PANTHER" id="PTHR15231">
    <property type="entry name" value="PHOSPHATIDYLINOSITOL N-ACETYLGLUCOSAMINYLTRANSFERASE SUBUNIT H"/>
    <property type="match status" value="1"/>
</dbReference>
<evidence type="ECO:0000313" key="6">
    <source>
        <dbReference type="Proteomes" id="UP001454036"/>
    </source>
</evidence>
<dbReference type="GO" id="GO:0000506">
    <property type="term" value="C:glycosylphosphatidylinositol-N-acetylglucosaminyltransferase (GPI-GnT) complex"/>
    <property type="evidence" value="ECO:0007669"/>
    <property type="project" value="InterPro"/>
</dbReference>
<evidence type="ECO:0000256" key="1">
    <source>
        <dbReference type="ARBA" id="ARBA00004687"/>
    </source>
</evidence>
<name>A0AAV3Q9W8_LITER</name>
<dbReference type="AlphaFoldDB" id="A0AAV3Q9W8"/>
<keyword evidence="3" id="KW-0812">Transmembrane</keyword>
<dbReference type="Pfam" id="PF10181">
    <property type="entry name" value="PIG-H"/>
    <property type="match status" value="1"/>
</dbReference>
<dbReference type="GO" id="GO:0006506">
    <property type="term" value="P:GPI anchor biosynthetic process"/>
    <property type="evidence" value="ECO:0007669"/>
    <property type="project" value="InterPro"/>
</dbReference>
<dbReference type="EMBL" id="BAABME010003504">
    <property type="protein sequence ID" value="GAA0159027.1"/>
    <property type="molecule type" value="Genomic_DNA"/>
</dbReference>
<dbReference type="Proteomes" id="UP001454036">
    <property type="component" value="Unassembled WGS sequence"/>
</dbReference>
<feature type="domain" description="Phosphatidylinositol N-acetylglucosaminyltransferase subunit H conserved" evidence="4">
    <location>
        <begin position="95"/>
        <end position="158"/>
    </location>
</feature>
<protein>
    <submittedName>
        <fullName evidence="5">Glycosyltransferase</fullName>
    </submittedName>
</protein>
<accession>A0AAV3Q9W8</accession>
<proteinExistence type="inferred from homology"/>
<organism evidence="5 6">
    <name type="scientific">Lithospermum erythrorhizon</name>
    <name type="common">Purple gromwell</name>
    <name type="synonym">Lithospermum officinale var. erythrorhizon</name>
    <dbReference type="NCBI Taxonomy" id="34254"/>
    <lineage>
        <taxon>Eukaryota</taxon>
        <taxon>Viridiplantae</taxon>
        <taxon>Streptophyta</taxon>
        <taxon>Embryophyta</taxon>
        <taxon>Tracheophyta</taxon>
        <taxon>Spermatophyta</taxon>
        <taxon>Magnoliopsida</taxon>
        <taxon>eudicotyledons</taxon>
        <taxon>Gunneridae</taxon>
        <taxon>Pentapetalae</taxon>
        <taxon>asterids</taxon>
        <taxon>lamiids</taxon>
        <taxon>Boraginales</taxon>
        <taxon>Boraginaceae</taxon>
        <taxon>Boraginoideae</taxon>
        <taxon>Lithospermeae</taxon>
        <taxon>Lithospermum</taxon>
    </lineage>
</organism>
<sequence length="190" mass="21155">MEELSSTAIEGKGYRYIRDVTMGRPEVIDIHHIILKNNARKGHVFCIFTAVLLVPVSFLNFSVQGNSAAIALFWGLLICGCLIRTIKGNQVNKESVVILPGFGLQLETHYQSGRTIRRFVPANKILKPVLNECVTPVTCYWILALILHDEGEFQLVFKELRPPVNMLVPVWKALCAATEIGGDISASFCQ</sequence>
<evidence type="ECO:0000256" key="2">
    <source>
        <dbReference type="ARBA" id="ARBA00009610"/>
    </source>
</evidence>
<gene>
    <name evidence="5" type="ORF">LIER_15910</name>
</gene>
<comment type="pathway">
    <text evidence="1">Glycolipid biosynthesis; glycosylphosphatidylinositol-anchor biosynthesis.</text>
</comment>
<feature type="transmembrane region" description="Helical" evidence="3">
    <location>
        <begin position="42"/>
        <end position="61"/>
    </location>
</feature>